<dbReference type="Gene3D" id="3.30.450.270">
    <property type="match status" value="1"/>
</dbReference>
<dbReference type="InterPro" id="IPR035965">
    <property type="entry name" value="PAS-like_dom_sf"/>
</dbReference>
<sequence length="762" mass="81535">MTPAPHTTASHTPAYSSPDLTTCDREPIHVPGAIQPHGLLLALDADHVVVMASANCARLLGPAGQGPVDQHLRDVLGPGPDQLVARAVEADDMGTPLRTTMPPGAGGLAGSEVDLIVHRSGSRVVVEVEPVSVPVPTQTVSYRSARAAVTRLTQTSTTAELCQQLASEIRLLTDFDRVMVYRFDEEWNGEVVAEDRRDDLNPFLGLHYPATDIPAQARRLYTVNWTRLIADIHYVPVALEPVVDPGTGAPLDLSHSVLRSVSPIHIEYLSNMGVDASMSVSMVKDGLLWGLVACHHYSGPLRVPYDARSAAEFLGQTASQLIDDREKADGHVDELRASVALARLTAALAADTRPVYDALIDDPRLLSLVDAQGVALHVDGRLLTRGEVPPEADLHVIARQLGGASGRATSTHRLSSLAPELARVADVAAGALHIGNGPDRWMLWLRPEIERTVDWGGDPTNKALALAEDPNVRLSPRKSFAKWRQVVRGRSAPWTSWQVAVAESLREHLSSELLRRTHEHTAIAESLQRTVVLDEAPAVEGHDVLARYRPAKGSQLGGDWWDAFSLPDGRLAISVGDVAGHGVTAATAMSQVRTALRAYMIDGHSPADCVDRLDVLVQSMLPGQTATVVVIALDPRTGEVELANAGHPPPLVLSDGVCRPLQQAGRPLLGVAHGAARTDRLTLAAGDILLAYTDGLVERRGIEIDVSIDRLAAAAAGSDRSATLDDWIDDLLTAVPGTLDDDLTIVALRRSAARPDHTEGSA</sequence>
<dbReference type="Pfam" id="PF08446">
    <property type="entry name" value="PAS_2"/>
    <property type="match status" value="1"/>
</dbReference>
<dbReference type="Pfam" id="PF07228">
    <property type="entry name" value="SpoIIE"/>
    <property type="match status" value="1"/>
</dbReference>
<feature type="compositionally biased region" description="Low complexity" evidence="6">
    <location>
        <begin position="1"/>
        <end position="14"/>
    </location>
</feature>
<dbReference type="InterPro" id="IPR001932">
    <property type="entry name" value="PPM-type_phosphatase-like_dom"/>
</dbReference>
<dbReference type="InterPro" id="IPR043150">
    <property type="entry name" value="Phytochrome_PHY_sf"/>
</dbReference>
<keyword evidence="3" id="KW-0378">Hydrolase</keyword>
<keyword evidence="4" id="KW-0157">Chromophore</keyword>
<dbReference type="Proteomes" id="UP001515100">
    <property type="component" value="Unassembled WGS sequence"/>
</dbReference>
<feature type="domain" description="PPM-type phosphatase" evidence="8">
    <location>
        <begin position="543"/>
        <end position="750"/>
    </location>
</feature>
<accession>A0A641ARI0</accession>
<dbReference type="SUPFAM" id="SSF81606">
    <property type="entry name" value="PP2C-like"/>
    <property type="match status" value="1"/>
</dbReference>
<reference evidence="9" key="1">
    <citation type="submission" date="2019-09" db="EMBL/GenBank/DDBJ databases">
        <authorList>
            <person name="Li J."/>
        </authorList>
    </citation>
    <scope>NUCLEOTIDE SEQUENCE [LARGE SCALE GENOMIC DNA]</scope>
    <source>
        <strain evidence="9">NRBC 14897</strain>
    </source>
</reference>
<evidence type="ECO:0000256" key="1">
    <source>
        <dbReference type="ARBA" id="ARBA00022543"/>
    </source>
</evidence>
<dbReference type="Pfam" id="PF01590">
    <property type="entry name" value="GAF"/>
    <property type="match status" value="1"/>
</dbReference>
<dbReference type="OrthoDB" id="118142at2"/>
<name>A0A641ARI0_9ACTN</name>
<dbReference type="PRINTS" id="PR01033">
    <property type="entry name" value="PHYTOCHROME"/>
</dbReference>
<evidence type="ECO:0000256" key="6">
    <source>
        <dbReference type="SAM" id="MobiDB-lite"/>
    </source>
</evidence>
<evidence type="ECO:0000256" key="2">
    <source>
        <dbReference type="ARBA" id="ARBA00022606"/>
    </source>
</evidence>
<comment type="caution">
    <text evidence="9">The sequence shown here is derived from an EMBL/GenBank/DDBJ whole genome shotgun (WGS) entry which is preliminary data.</text>
</comment>
<dbReference type="SUPFAM" id="SSF55785">
    <property type="entry name" value="PYP-like sensor domain (PAS domain)"/>
    <property type="match status" value="1"/>
</dbReference>
<dbReference type="PROSITE" id="PS51746">
    <property type="entry name" value="PPM_2"/>
    <property type="match status" value="1"/>
</dbReference>
<proteinExistence type="predicted"/>
<dbReference type="Gene3D" id="3.30.450.40">
    <property type="match status" value="1"/>
</dbReference>
<dbReference type="Gene3D" id="3.60.40.10">
    <property type="entry name" value="PPM-type phosphatase domain"/>
    <property type="match status" value="1"/>
</dbReference>
<dbReference type="PANTHER" id="PTHR43156:SF2">
    <property type="entry name" value="STAGE II SPORULATION PROTEIN E"/>
    <property type="match status" value="1"/>
</dbReference>
<dbReference type="GO" id="GO:0009881">
    <property type="term" value="F:photoreceptor activity"/>
    <property type="evidence" value="ECO:0007669"/>
    <property type="project" value="UniProtKB-KW"/>
</dbReference>
<evidence type="ECO:0000259" key="8">
    <source>
        <dbReference type="PROSITE" id="PS51746"/>
    </source>
</evidence>
<dbReference type="GO" id="GO:0006355">
    <property type="term" value="P:regulation of DNA-templated transcription"/>
    <property type="evidence" value="ECO:0007669"/>
    <property type="project" value="InterPro"/>
</dbReference>
<dbReference type="InterPro" id="IPR001294">
    <property type="entry name" value="Phytochrome"/>
</dbReference>
<dbReference type="SMART" id="SM00331">
    <property type="entry name" value="PP2C_SIG"/>
    <property type="match status" value="1"/>
</dbReference>
<dbReference type="InterPro" id="IPR016132">
    <property type="entry name" value="Phyto_chromo_attachment"/>
</dbReference>
<keyword evidence="1" id="KW-0600">Photoreceptor protein</keyword>
<protein>
    <submittedName>
        <fullName evidence="9">SpoIIE family protein phosphatase</fullName>
    </submittedName>
</protein>
<dbReference type="InterPro" id="IPR052016">
    <property type="entry name" value="Bact_Sigma-Reg"/>
</dbReference>
<dbReference type="InterPro" id="IPR029016">
    <property type="entry name" value="GAF-like_dom_sf"/>
</dbReference>
<dbReference type="EMBL" id="SDPP02000001">
    <property type="protein sequence ID" value="KAA1380549.1"/>
    <property type="molecule type" value="Genomic_DNA"/>
</dbReference>
<dbReference type="RefSeq" id="WP_129181123.1">
    <property type="nucleotide sequence ID" value="NZ_JAGIOG010000001.1"/>
</dbReference>
<dbReference type="InterPro" id="IPR003018">
    <property type="entry name" value="GAF"/>
</dbReference>
<evidence type="ECO:0000256" key="3">
    <source>
        <dbReference type="ARBA" id="ARBA00022801"/>
    </source>
</evidence>
<dbReference type="Pfam" id="PF00360">
    <property type="entry name" value="PHY"/>
    <property type="match status" value="1"/>
</dbReference>
<organism evidence="9 10">
    <name type="scientific">Aeromicrobium fastidiosum</name>
    <dbReference type="NCBI Taxonomy" id="52699"/>
    <lineage>
        <taxon>Bacteria</taxon>
        <taxon>Bacillati</taxon>
        <taxon>Actinomycetota</taxon>
        <taxon>Actinomycetes</taxon>
        <taxon>Propionibacteriales</taxon>
        <taxon>Nocardioidaceae</taxon>
        <taxon>Aeromicrobium</taxon>
    </lineage>
</organism>
<evidence type="ECO:0000313" key="9">
    <source>
        <dbReference type="EMBL" id="KAA1380549.1"/>
    </source>
</evidence>
<evidence type="ECO:0000256" key="4">
    <source>
        <dbReference type="ARBA" id="ARBA00022991"/>
    </source>
</evidence>
<dbReference type="Gene3D" id="3.30.450.20">
    <property type="entry name" value="PAS domain"/>
    <property type="match status" value="1"/>
</dbReference>
<dbReference type="GO" id="GO:0009584">
    <property type="term" value="P:detection of visible light"/>
    <property type="evidence" value="ECO:0007669"/>
    <property type="project" value="InterPro"/>
</dbReference>
<feature type="region of interest" description="Disordered" evidence="6">
    <location>
        <begin position="1"/>
        <end position="23"/>
    </location>
</feature>
<dbReference type="InterPro" id="IPR036457">
    <property type="entry name" value="PPM-type-like_dom_sf"/>
</dbReference>
<keyword evidence="5" id="KW-0675">Receptor</keyword>
<dbReference type="SUPFAM" id="SSF55781">
    <property type="entry name" value="GAF domain-like"/>
    <property type="match status" value="2"/>
</dbReference>
<dbReference type="InterPro" id="IPR013654">
    <property type="entry name" value="PAS_2"/>
</dbReference>
<keyword evidence="10" id="KW-1185">Reference proteome</keyword>
<feature type="domain" description="Phytochrome chromophore attachment site" evidence="7">
    <location>
        <begin position="157"/>
        <end position="316"/>
    </location>
</feature>
<dbReference type="PROSITE" id="PS50046">
    <property type="entry name" value="PHYTOCHROME_2"/>
    <property type="match status" value="1"/>
</dbReference>
<dbReference type="PANTHER" id="PTHR43156">
    <property type="entry name" value="STAGE II SPORULATION PROTEIN E-RELATED"/>
    <property type="match status" value="1"/>
</dbReference>
<dbReference type="AlphaFoldDB" id="A0A641ARI0"/>
<dbReference type="InterPro" id="IPR013515">
    <property type="entry name" value="Phytochrome_cen-reg"/>
</dbReference>
<evidence type="ECO:0000313" key="10">
    <source>
        <dbReference type="Proteomes" id="UP001515100"/>
    </source>
</evidence>
<dbReference type="SMART" id="SM00065">
    <property type="entry name" value="GAF"/>
    <property type="match status" value="1"/>
</dbReference>
<evidence type="ECO:0000256" key="5">
    <source>
        <dbReference type="ARBA" id="ARBA00023170"/>
    </source>
</evidence>
<evidence type="ECO:0000259" key="7">
    <source>
        <dbReference type="PROSITE" id="PS50046"/>
    </source>
</evidence>
<keyword evidence="2" id="KW-0716">Sensory transduction</keyword>
<dbReference type="GO" id="GO:0016791">
    <property type="term" value="F:phosphatase activity"/>
    <property type="evidence" value="ECO:0007669"/>
    <property type="project" value="TreeGrafter"/>
</dbReference>
<gene>
    <name evidence="9" type="ORF">ESP62_005055</name>
</gene>